<dbReference type="PANTHER" id="PTHR34236">
    <property type="entry name" value="DIMETHYL SULFOXIDE REDUCTASE TRANSCRIPTIONAL ACTIVATOR"/>
    <property type="match status" value="1"/>
</dbReference>
<evidence type="ECO:0000313" key="5">
    <source>
        <dbReference type="Proteomes" id="UP000253273"/>
    </source>
</evidence>
<dbReference type="KEGG" id="haj:DU500_02585"/>
<sequence length="236" mass="26890">MILRQQSPNGLSMGVIADVRIPTHQFEFGRRFPVRNGDATEIERVESVGDGETSIFSFSEPFEERPASGIDDPFVDVEECRLEVLEEFDGQKLYVITWEPSVDPFFGLLDDYDGIVRRGTGTADTWTFETRFPSHDALAAFRSACVEAKLGAEVERVYNPTRRDAGAWYGLTPRQRRTLELAVERGYYDIPRRCTTIELADELGISDQAVTERLRRGIVTFVTNALLFEEGEWHRK</sequence>
<dbReference type="PANTHER" id="PTHR34236:SF1">
    <property type="entry name" value="DIMETHYL SULFOXIDE REDUCTASE TRANSCRIPTIONAL ACTIVATOR"/>
    <property type="match status" value="1"/>
</dbReference>
<evidence type="ECO:0000256" key="1">
    <source>
        <dbReference type="ARBA" id="ARBA00023015"/>
    </source>
</evidence>
<organism evidence="4 5">
    <name type="scientific">Haloplanus rubicundus</name>
    <dbReference type="NCBI Taxonomy" id="1547898"/>
    <lineage>
        <taxon>Archaea</taxon>
        <taxon>Methanobacteriati</taxon>
        <taxon>Methanobacteriota</taxon>
        <taxon>Stenosarchaea group</taxon>
        <taxon>Halobacteria</taxon>
        <taxon>Halobacteriales</taxon>
        <taxon>Haloferacaceae</taxon>
        <taxon>Haloplanus</taxon>
    </lineage>
</organism>
<name>A0A345DZN5_9EURY</name>
<protein>
    <submittedName>
        <fullName evidence="4">Helix-turn-helix domain-containing protein</fullName>
    </submittedName>
</protein>
<dbReference type="Proteomes" id="UP000253273">
    <property type="component" value="Chromosome"/>
</dbReference>
<dbReference type="EMBL" id="CP031150">
    <property type="protein sequence ID" value="AXG05407.1"/>
    <property type="molecule type" value="Genomic_DNA"/>
</dbReference>
<reference evidence="4 5" key="1">
    <citation type="submission" date="2018-07" db="EMBL/GenBank/DDBJ databases">
        <title>Genome sequences of Haloplanus sp. CBA1113.</title>
        <authorList>
            <person name="Kim Y.B."/>
            <person name="Roh S.W."/>
        </authorList>
    </citation>
    <scope>NUCLEOTIDE SEQUENCE [LARGE SCALE GENOMIC DNA]</scope>
    <source>
        <strain evidence="4 5">CBA1113</strain>
    </source>
</reference>
<evidence type="ECO:0000259" key="3">
    <source>
        <dbReference type="Pfam" id="PF04967"/>
    </source>
</evidence>
<feature type="domain" description="HTH bat-type" evidence="3">
    <location>
        <begin position="171"/>
        <end position="216"/>
    </location>
</feature>
<dbReference type="Gene3D" id="1.10.10.10">
    <property type="entry name" value="Winged helix-like DNA-binding domain superfamily/Winged helix DNA-binding domain"/>
    <property type="match status" value="1"/>
</dbReference>
<keyword evidence="5" id="KW-1185">Reference proteome</keyword>
<accession>A0A345DZN5</accession>
<dbReference type="Pfam" id="PF04967">
    <property type="entry name" value="HTH_10"/>
    <property type="match status" value="1"/>
</dbReference>
<keyword evidence="2" id="KW-0804">Transcription</keyword>
<dbReference type="InterPro" id="IPR036388">
    <property type="entry name" value="WH-like_DNA-bd_sf"/>
</dbReference>
<evidence type="ECO:0000313" key="4">
    <source>
        <dbReference type="EMBL" id="AXG05407.1"/>
    </source>
</evidence>
<evidence type="ECO:0000256" key="2">
    <source>
        <dbReference type="ARBA" id="ARBA00023163"/>
    </source>
</evidence>
<dbReference type="AlphaFoldDB" id="A0A345DZN5"/>
<dbReference type="InterPro" id="IPR007050">
    <property type="entry name" value="HTH_bacterioopsin"/>
</dbReference>
<gene>
    <name evidence="4" type="ORF">DU500_02585</name>
</gene>
<proteinExistence type="predicted"/>
<keyword evidence="1" id="KW-0805">Transcription regulation</keyword>